<keyword evidence="3" id="KW-1185">Reference proteome</keyword>
<organism evidence="2 3">
    <name type="scientific">Niabella yanshanensis</name>
    <dbReference type="NCBI Taxonomy" id="577386"/>
    <lineage>
        <taxon>Bacteria</taxon>
        <taxon>Pseudomonadati</taxon>
        <taxon>Bacteroidota</taxon>
        <taxon>Chitinophagia</taxon>
        <taxon>Chitinophagales</taxon>
        <taxon>Chitinophagaceae</taxon>
        <taxon>Niabella</taxon>
    </lineage>
</organism>
<dbReference type="RefSeq" id="WP_114791329.1">
    <property type="nucleotide sequence ID" value="NZ_CP139960.1"/>
</dbReference>
<accession>A0ABZ0W5P1</accession>
<evidence type="ECO:0000313" key="3">
    <source>
        <dbReference type="Proteomes" id="UP001325680"/>
    </source>
</evidence>
<dbReference type="PROSITE" id="PS51257">
    <property type="entry name" value="PROKAR_LIPOPROTEIN"/>
    <property type="match status" value="1"/>
</dbReference>
<evidence type="ECO:0000313" key="2">
    <source>
        <dbReference type="EMBL" id="WQD38585.1"/>
    </source>
</evidence>
<dbReference type="Gene3D" id="2.60.220.30">
    <property type="match status" value="1"/>
</dbReference>
<gene>
    <name evidence="2" type="ORF">U0035_00300</name>
</gene>
<protein>
    <recommendedName>
        <fullName evidence="1">ZU5 domain-containing protein</fullName>
    </recommendedName>
</protein>
<name>A0ABZ0W5P1_9BACT</name>
<dbReference type="EMBL" id="CP139960">
    <property type="protein sequence ID" value="WQD38585.1"/>
    <property type="molecule type" value="Genomic_DNA"/>
</dbReference>
<feature type="domain" description="ZU5" evidence="1">
    <location>
        <begin position="48"/>
        <end position="174"/>
    </location>
</feature>
<dbReference type="Proteomes" id="UP001325680">
    <property type="component" value="Chromosome"/>
</dbReference>
<evidence type="ECO:0000259" key="1">
    <source>
        <dbReference type="PROSITE" id="PS51145"/>
    </source>
</evidence>
<proteinExistence type="predicted"/>
<reference evidence="2 3" key="1">
    <citation type="submission" date="2023-12" db="EMBL/GenBank/DDBJ databases">
        <title>Genome sequencing and assembly of bacterial species from a model synthetic community.</title>
        <authorList>
            <person name="Hogle S.L."/>
        </authorList>
    </citation>
    <scope>NUCLEOTIDE SEQUENCE [LARGE SCALE GENOMIC DNA]</scope>
    <source>
        <strain evidence="2 3">HAMBI_3031</strain>
    </source>
</reference>
<dbReference type="InterPro" id="IPR000906">
    <property type="entry name" value="ZU5_dom"/>
</dbReference>
<sequence>MTKSKSLIKFLCLAGWLIFTISCKKNDTHTGAGPSVPLKTMPGQPIGVATKASIGVNGGSISIPDQYISVRVPAGAVDAETEFSIQEIQPNSAVATGRLFRILPENITLKKPVEITFKYTDADIAGTDAALLYPCFQSNDGLWHKVLDCALDPAAQTLKVSTTHFSDWGILREVSIHAPKNEVGSGEEIELTAHILDEDVASGVVLGSDIKRDQIVGWKVVAGGGSISGGKSAVVKYKAPDTDKKSEALIEVTVKNLVKRSDPKRPGNGGLVIVRRKLTIMPEEYVVWTISGQKCTGIFFSLGVFNGQAIMTATAGNDAISFHTNGTVLGKYSFGKLTDPKKATCTGTYQFKTYESDYTECETFEKVYAEGSIVFETFGESGGGIVQGSFQGTLYKLENCDVSARSMYGSFRIRRTY</sequence>
<dbReference type="PROSITE" id="PS51145">
    <property type="entry name" value="ZU5"/>
    <property type="match status" value="1"/>
</dbReference>